<dbReference type="PANTHER" id="PTHR30071:SF1">
    <property type="entry name" value="CYTOCHROME B_B6 PROTEIN-RELATED"/>
    <property type="match status" value="1"/>
</dbReference>
<dbReference type="Pfam" id="PF01578">
    <property type="entry name" value="Cytochrom_C_asm"/>
    <property type="match status" value="1"/>
</dbReference>
<evidence type="ECO:0000256" key="5">
    <source>
        <dbReference type="ARBA" id="ARBA00023136"/>
    </source>
</evidence>
<feature type="transmembrane region" description="Helical" evidence="6">
    <location>
        <begin position="20"/>
        <end position="37"/>
    </location>
</feature>
<evidence type="ECO:0000256" key="2">
    <source>
        <dbReference type="ARBA" id="ARBA00022692"/>
    </source>
</evidence>
<keyword evidence="2 6" id="KW-0812">Transmembrane</keyword>
<evidence type="ECO:0000256" key="4">
    <source>
        <dbReference type="ARBA" id="ARBA00022989"/>
    </source>
</evidence>
<dbReference type="GO" id="GO:0020037">
    <property type="term" value="F:heme binding"/>
    <property type="evidence" value="ECO:0007669"/>
    <property type="project" value="InterPro"/>
</dbReference>
<feature type="domain" description="Cytochrome c assembly protein" evidence="7">
    <location>
        <begin position="2"/>
        <end position="69"/>
    </location>
</feature>
<evidence type="ECO:0000259" key="7">
    <source>
        <dbReference type="Pfam" id="PF01578"/>
    </source>
</evidence>
<dbReference type="GO" id="GO:0017004">
    <property type="term" value="P:cytochrome complex assembly"/>
    <property type="evidence" value="ECO:0007669"/>
    <property type="project" value="UniProtKB-KW"/>
</dbReference>
<feature type="transmembrane region" description="Helical" evidence="6">
    <location>
        <begin position="49"/>
        <end position="73"/>
    </location>
</feature>
<evidence type="ECO:0000313" key="8">
    <source>
        <dbReference type="EMBL" id="MPN51866.1"/>
    </source>
</evidence>
<comment type="caution">
    <text evidence="8">The sequence shown here is derived from an EMBL/GenBank/DDBJ whole genome shotgun (WGS) entry which is preliminary data.</text>
</comment>
<sequence length="129" mass="14363">MSGAVFAKLTWGAYWNWDPRQTTIFILLLIYGAYLALRSTIEEEEKRAVIAAVYALLSFITVPFLVFVIPRMYPSLHPEPVLNGAGHLEMEPVMPVVLAAAVIVCSLIYGELLSQGIAKVNSRQKELKL</sequence>
<evidence type="ECO:0000256" key="1">
    <source>
        <dbReference type="ARBA" id="ARBA00004141"/>
    </source>
</evidence>
<dbReference type="PANTHER" id="PTHR30071">
    <property type="entry name" value="HEME EXPORTER PROTEIN C"/>
    <property type="match status" value="1"/>
</dbReference>
<reference evidence="8" key="1">
    <citation type="submission" date="2019-08" db="EMBL/GenBank/DDBJ databases">
        <authorList>
            <person name="Kucharzyk K."/>
            <person name="Murdoch R.W."/>
            <person name="Higgins S."/>
            <person name="Loffler F."/>
        </authorList>
    </citation>
    <scope>NUCLEOTIDE SEQUENCE</scope>
</reference>
<evidence type="ECO:0000256" key="6">
    <source>
        <dbReference type="SAM" id="Phobius"/>
    </source>
</evidence>
<keyword evidence="4 6" id="KW-1133">Transmembrane helix</keyword>
<name>A0A645ILF9_9ZZZZ</name>
<dbReference type="InterPro" id="IPR045062">
    <property type="entry name" value="Cyt_c_biogenesis_CcsA/CcmC"/>
</dbReference>
<dbReference type="InterPro" id="IPR002541">
    <property type="entry name" value="Cyt_c_assembly"/>
</dbReference>
<evidence type="ECO:0000256" key="3">
    <source>
        <dbReference type="ARBA" id="ARBA00022748"/>
    </source>
</evidence>
<organism evidence="8">
    <name type="scientific">bioreactor metagenome</name>
    <dbReference type="NCBI Taxonomy" id="1076179"/>
    <lineage>
        <taxon>unclassified sequences</taxon>
        <taxon>metagenomes</taxon>
        <taxon>ecological metagenomes</taxon>
    </lineage>
</organism>
<accession>A0A645ILF9</accession>
<gene>
    <name evidence="8" type="primary">ccsA_26</name>
    <name evidence="8" type="ORF">SDC9_199516</name>
</gene>
<dbReference type="EMBL" id="VSSQ01117405">
    <property type="protein sequence ID" value="MPN51866.1"/>
    <property type="molecule type" value="Genomic_DNA"/>
</dbReference>
<feature type="transmembrane region" description="Helical" evidence="6">
    <location>
        <begin position="93"/>
        <end position="113"/>
    </location>
</feature>
<keyword evidence="3" id="KW-0201">Cytochrome c-type biogenesis</keyword>
<proteinExistence type="predicted"/>
<protein>
    <submittedName>
        <fullName evidence="8">Cytochrome c biogenesis protein CcsA</fullName>
    </submittedName>
</protein>
<dbReference type="GO" id="GO:0005886">
    <property type="term" value="C:plasma membrane"/>
    <property type="evidence" value="ECO:0007669"/>
    <property type="project" value="TreeGrafter"/>
</dbReference>
<dbReference type="AlphaFoldDB" id="A0A645ILF9"/>
<keyword evidence="5 6" id="KW-0472">Membrane</keyword>
<comment type="subcellular location">
    <subcellularLocation>
        <location evidence="1">Membrane</location>
        <topology evidence="1">Multi-pass membrane protein</topology>
    </subcellularLocation>
</comment>